<gene>
    <name evidence="2" type="ORF">SEVIR_4G163401v2</name>
</gene>
<evidence type="ECO:0000313" key="2">
    <source>
        <dbReference type="EMBL" id="TKW21361.1"/>
    </source>
</evidence>
<evidence type="ECO:0000256" key="1">
    <source>
        <dbReference type="SAM" id="MobiDB-lite"/>
    </source>
</evidence>
<dbReference type="AlphaFoldDB" id="A0A4U6UXD1"/>
<reference evidence="2" key="1">
    <citation type="submission" date="2019-03" db="EMBL/GenBank/DDBJ databases">
        <title>WGS assembly of Setaria viridis.</title>
        <authorList>
            <person name="Huang P."/>
            <person name="Jenkins J."/>
            <person name="Grimwood J."/>
            <person name="Barry K."/>
            <person name="Healey A."/>
            <person name="Mamidi S."/>
            <person name="Sreedasyam A."/>
            <person name="Shu S."/>
            <person name="Feldman M."/>
            <person name="Wu J."/>
            <person name="Yu Y."/>
            <person name="Chen C."/>
            <person name="Johnson J."/>
            <person name="Rokhsar D."/>
            <person name="Baxter I."/>
            <person name="Schmutz J."/>
            <person name="Brutnell T."/>
            <person name="Kellogg E."/>
        </authorList>
    </citation>
    <scope>NUCLEOTIDE SEQUENCE [LARGE SCALE GENOMIC DNA]</scope>
</reference>
<keyword evidence="3" id="KW-1185">Reference proteome</keyword>
<dbReference type="Gramene" id="TKW21361">
    <property type="protein sequence ID" value="TKW21361"/>
    <property type="gene ID" value="SEVIR_4G163401v2"/>
</dbReference>
<evidence type="ECO:0000313" key="3">
    <source>
        <dbReference type="Proteomes" id="UP000298652"/>
    </source>
</evidence>
<accession>A0A4U6UXD1</accession>
<dbReference type="EMBL" id="CM016555">
    <property type="protein sequence ID" value="TKW21361.1"/>
    <property type="molecule type" value="Genomic_DNA"/>
</dbReference>
<organism evidence="2 3">
    <name type="scientific">Setaria viridis</name>
    <name type="common">Green bristlegrass</name>
    <name type="synonym">Setaria italica subsp. viridis</name>
    <dbReference type="NCBI Taxonomy" id="4556"/>
    <lineage>
        <taxon>Eukaryota</taxon>
        <taxon>Viridiplantae</taxon>
        <taxon>Streptophyta</taxon>
        <taxon>Embryophyta</taxon>
        <taxon>Tracheophyta</taxon>
        <taxon>Spermatophyta</taxon>
        <taxon>Magnoliopsida</taxon>
        <taxon>Liliopsida</taxon>
        <taxon>Poales</taxon>
        <taxon>Poaceae</taxon>
        <taxon>PACMAD clade</taxon>
        <taxon>Panicoideae</taxon>
        <taxon>Panicodae</taxon>
        <taxon>Paniceae</taxon>
        <taxon>Cenchrinae</taxon>
        <taxon>Setaria</taxon>
    </lineage>
</organism>
<feature type="compositionally biased region" description="Low complexity" evidence="1">
    <location>
        <begin position="60"/>
        <end position="74"/>
    </location>
</feature>
<protein>
    <submittedName>
        <fullName evidence="2">Uncharacterized protein</fullName>
    </submittedName>
</protein>
<feature type="region of interest" description="Disordered" evidence="1">
    <location>
        <begin position="26"/>
        <end position="110"/>
    </location>
</feature>
<dbReference type="Proteomes" id="UP000298652">
    <property type="component" value="Chromosome 4"/>
</dbReference>
<proteinExistence type="predicted"/>
<name>A0A4U6UXD1_SETVI</name>
<feature type="compositionally biased region" description="Polar residues" evidence="1">
    <location>
        <begin position="43"/>
        <end position="59"/>
    </location>
</feature>
<sequence>MTPVRRLPSSGVPNCGRWIRSCAHRPSVTKATADRRPRIAASPSASRLQQPGSTGNRKGQATSAQTSSTTAPPTEHSSNLDLYMEDSDVEVVRSEAEGEEKNEEQNKNEE</sequence>